<keyword evidence="5" id="KW-0067">ATP-binding</keyword>
<keyword evidence="4" id="KW-0418">Kinase</keyword>
<keyword evidence="2" id="KW-0808">Transferase</keyword>
<dbReference type="GO" id="GO:0004674">
    <property type="term" value="F:protein serine/threonine kinase activity"/>
    <property type="evidence" value="ECO:0007669"/>
    <property type="project" value="UniProtKB-KW"/>
</dbReference>
<dbReference type="AlphaFoldDB" id="A0A7R8UPP0"/>
<dbReference type="PANTHER" id="PTHR46485:SF5">
    <property type="entry name" value="CENTER DIVIDER, ISOFORM A"/>
    <property type="match status" value="1"/>
</dbReference>
<dbReference type="Proteomes" id="UP000594454">
    <property type="component" value="Chromosome 3"/>
</dbReference>
<gene>
    <name evidence="7" type="ORF">HERILL_LOCUS7537</name>
</gene>
<protein>
    <submittedName>
        <fullName evidence="7">Uncharacterized protein</fullName>
    </submittedName>
</protein>
<evidence type="ECO:0000256" key="4">
    <source>
        <dbReference type="ARBA" id="ARBA00022777"/>
    </source>
</evidence>
<keyword evidence="1" id="KW-0723">Serine/threonine-protein kinase</keyword>
<evidence type="ECO:0000313" key="8">
    <source>
        <dbReference type="Proteomes" id="UP000594454"/>
    </source>
</evidence>
<accession>A0A7R8UPP0</accession>
<dbReference type="PANTHER" id="PTHR46485">
    <property type="entry name" value="LIM DOMAIN KINASE 1"/>
    <property type="match status" value="1"/>
</dbReference>
<organism evidence="7 8">
    <name type="scientific">Hermetia illucens</name>
    <name type="common">Black soldier fly</name>
    <dbReference type="NCBI Taxonomy" id="343691"/>
    <lineage>
        <taxon>Eukaryota</taxon>
        <taxon>Metazoa</taxon>
        <taxon>Ecdysozoa</taxon>
        <taxon>Arthropoda</taxon>
        <taxon>Hexapoda</taxon>
        <taxon>Insecta</taxon>
        <taxon>Pterygota</taxon>
        <taxon>Neoptera</taxon>
        <taxon>Endopterygota</taxon>
        <taxon>Diptera</taxon>
        <taxon>Brachycera</taxon>
        <taxon>Stratiomyomorpha</taxon>
        <taxon>Stratiomyidae</taxon>
        <taxon>Hermetiinae</taxon>
        <taxon>Hermetia</taxon>
    </lineage>
</organism>
<evidence type="ECO:0000256" key="5">
    <source>
        <dbReference type="ARBA" id="ARBA00022840"/>
    </source>
</evidence>
<evidence type="ECO:0000256" key="1">
    <source>
        <dbReference type="ARBA" id="ARBA00022527"/>
    </source>
</evidence>
<proteinExistence type="predicted"/>
<feature type="region of interest" description="Disordered" evidence="6">
    <location>
        <begin position="1"/>
        <end position="28"/>
    </location>
</feature>
<reference evidence="7 8" key="1">
    <citation type="submission" date="2020-11" db="EMBL/GenBank/DDBJ databases">
        <authorList>
            <person name="Wallbank WR R."/>
            <person name="Pardo Diaz C."/>
            <person name="Kozak K."/>
            <person name="Martin S."/>
            <person name="Jiggins C."/>
            <person name="Moest M."/>
            <person name="Warren A I."/>
            <person name="Generalovic N T."/>
            <person name="Byers J.R.P. K."/>
            <person name="Montejo-Kovacevich G."/>
            <person name="Yen C E."/>
        </authorList>
    </citation>
    <scope>NUCLEOTIDE SEQUENCE [LARGE SCALE GENOMIC DNA]</scope>
</reference>
<dbReference type="OrthoDB" id="20134at2759"/>
<name>A0A7R8UPP0_HERIL</name>
<dbReference type="GO" id="GO:0005737">
    <property type="term" value="C:cytoplasm"/>
    <property type="evidence" value="ECO:0007669"/>
    <property type="project" value="TreeGrafter"/>
</dbReference>
<evidence type="ECO:0000256" key="3">
    <source>
        <dbReference type="ARBA" id="ARBA00022741"/>
    </source>
</evidence>
<dbReference type="GO" id="GO:0005524">
    <property type="term" value="F:ATP binding"/>
    <property type="evidence" value="ECO:0007669"/>
    <property type="project" value="UniProtKB-KW"/>
</dbReference>
<dbReference type="GO" id="GO:0005634">
    <property type="term" value="C:nucleus"/>
    <property type="evidence" value="ECO:0007669"/>
    <property type="project" value="TreeGrafter"/>
</dbReference>
<keyword evidence="8" id="KW-1185">Reference proteome</keyword>
<dbReference type="EMBL" id="LR899011">
    <property type="protein sequence ID" value="CAD7084654.1"/>
    <property type="molecule type" value="Genomic_DNA"/>
</dbReference>
<dbReference type="GO" id="GO:0030036">
    <property type="term" value="P:actin cytoskeleton organization"/>
    <property type="evidence" value="ECO:0007669"/>
    <property type="project" value="TreeGrafter"/>
</dbReference>
<dbReference type="InParanoid" id="A0A7R8UPP0"/>
<evidence type="ECO:0000256" key="6">
    <source>
        <dbReference type="SAM" id="MobiDB-lite"/>
    </source>
</evidence>
<evidence type="ECO:0000256" key="2">
    <source>
        <dbReference type="ARBA" id="ARBA00022679"/>
    </source>
</evidence>
<dbReference type="InterPro" id="IPR050940">
    <property type="entry name" value="Actin_reg-Ser/Thr_kinase"/>
</dbReference>
<evidence type="ECO:0000313" key="7">
    <source>
        <dbReference type="EMBL" id="CAD7084654.1"/>
    </source>
</evidence>
<keyword evidence="3" id="KW-0547">Nucleotide-binding</keyword>
<sequence length="69" mass="7279">MNVSQHSGPGPPPPNHGHGPSSDRLVTGSSCRALRTAVSALYSVDDFIKEKIGSGFFSEVYKVSSQECA</sequence>